<dbReference type="Proteomes" id="UP000504606">
    <property type="component" value="Unplaced"/>
</dbReference>
<dbReference type="KEGG" id="foc:127751446"/>
<feature type="compositionally biased region" description="Polar residues" evidence="1">
    <location>
        <begin position="22"/>
        <end position="41"/>
    </location>
</feature>
<name>A0A9C6X8C3_FRAOC</name>
<reference evidence="3" key="1">
    <citation type="submission" date="2025-08" db="UniProtKB">
        <authorList>
            <consortium name="RefSeq"/>
        </authorList>
    </citation>
    <scope>IDENTIFICATION</scope>
    <source>
        <tissue evidence="3">Whole organism</tissue>
    </source>
</reference>
<feature type="compositionally biased region" description="Basic and acidic residues" evidence="1">
    <location>
        <begin position="42"/>
        <end position="60"/>
    </location>
</feature>
<proteinExistence type="predicted"/>
<evidence type="ECO:0000313" key="3">
    <source>
        <dbReference type="RefSeq" id="XP_052130988.1"/>
    </source>
</evidence>
<feature type="region of interest" description="Disordered" evidence="1">
    <location>
        <begin position="12"/>
        <end position="97"/>
    </location>
</feature>
<accession>A0A9C6X8C3</accession>
<organism evidence="2 3">
    <name type="scientific">Frankliniella occidentalis</name>
    <name type="common">Western flower thrips</name>
    <name type="synonym">Euthrips occidentalis</name>
    <dbReference type="NCBI Taxonomy" id="133901"/>
    <lineage>
        <taxon>Eukaryota</taxon>
        <taxon>Metazoa</taxon>
        <taxon>Ecdysozoa</taxon>
        <taxon>Arthropoda</taxon>
        <taxon>Hexapoda</taxon>
        <taxon>Insecta</taxon>
        <taxon>Pterygota</taxon>
        <taxon>Neoptera</taxon>
        <taxon>Paraneoptera</taxon>
        <taxon>Thysanoptera</taxon>
        <taxon>Terebrantia</taxon>
        <taxon>Thripoidea</taxon>
        <taxon>Thripidae</taxon>
        <taxon>Frankliniella</taxon>
    </lineage>
</organism>
<protein>
    <submittedName>
        <fullName evidence="3">Uncharacterized protein DDB_G0267764-like</fullName>
    </submittedName>
</protein>
<evidence type="ECO:0000313" key="2">
    <source>
        <dbReference type="Proteomes" id="UP000504606"/>
    </source>
</evidence>
<dbReference type="RefSeq" id="XP_052130988.1">
    <property type="nucleotide sequence ID" value="XM_052275028.1"/>
</dbReference>
<evidence type="ECO:0000256" key="1">
    <source>
        <dbReference type="SAM" id="MobiDB-lite"/>
    </source>
</evidence>
<gene>
    <name evidence="3" type="primary">LOC127751446</name>
</gene>
<sequence>MQVGLEVAAEVIGAQVYGNVETPVNVNGDDNSNADDTQSDNNDPKADDTHNDNKNSKADDTQNDNNNSKADDTQNDKAADQPLLSNVPGEIWGQKNTPNCKVLTSLSVPGFQGFSELWQP</sequence>
<dbReference type="GeneID" id="127751446"/>
<dbReference type="AlphaFoldDB" id="A0A9C6X8C3"/>
<keyword evidence="2" id="KW-1185">Reference proteome</keyword>
<feature type="compositionally biased region" description="Basic and acidic residues" evidence="1">
    <location>
        <begin position="69"/>
        <end position="79"/>
    </location>
</feature>